<feature type="compositionally biased region" description="Low complexity" evidence="7">
    <location>
        <begin position="1005"/>
        <end position="1020"/>
    </location>
</feature>
<feature type="compositionally biased region" description="Low complexity" evidence="7">
    <location>
        <begin position="1035"/>
        <end position="1048"/>
    </location>
</feature>
<comment type="similarity">
    <text evidence="1">Belongs to the JHDM3 histone demethylase family.</text>
</comment>
<feature type="domain" description="JmjC" evidence="9">
    <location>
        <begin position="342"/>
        <end position="505"/>
    </location>
</feature>
<dbReference type="PANTHER" id="PTHR10694">
    <property type="entry name" value="LYSINE-SPECIFIC DEMETHYLASE"/>
    <property type="match status" value="1"/>
</dbReference>
<feature type="compositionally biased region" description="Pro residues" evidence="7">
    <location>
        <begin position="1078"/>
        <end position="1092"/>
    </location>
</feature>
<dbReference type="Gene3D" id="3.30.40.10">
    <property type="entry name" value="Zinc/RING finger domain, C3HC4 (zinc finger)"/>
    <property type="match status" value="1"/>
</dbReference>
<dbReference type="GO" id="GO:0010468">
    <property type="term" value="P:regulation of gene expression"/>
    <property type="evidence" value="ECO:0007669"/>
    <property type="project" value="TreeGrafter"/>
</dbReference>
<evidence type="ECO:0000256" key="6">
    <source>
        <dbReference type="ARBA" id="ARBA00049349"/>
    </source>
</evidence>
<dbReference type="CDD" id="cd15571">
    <property type="entry name" value="ePHD"/>
    <property type="match status" value="1"/>
</dbReference>
<feature type="compositionally biased region" description="Pro residues" evidence="7">
    <location>
        <begin position="1326"/>
        <end position="1336"/>
    </location>
</feature>
<dbReference type="SMART" id="SM00249">
    <property type="entry name" value="PHD"/>
    <property type="match status" value="1"/>
</dbReference>
<keyword evidence="4" id="KW-0863">Zinc-finger</keyword>
<evidence type="ECO:0000256" key="2">
    <source>
        <dbReference type="ARBA" id="ARBA00012900"/>
    </source>
</evidence>
<dbReference type="InterPro" id="IPR003349">
    <property type="entry name" value="JmjN"/>
</dbReference>
<organism evidence="11 12">
    <name type="scientific">Lepidopterella palustris CBS 459.81</name>
    <dbReference type="NCBI Taxonomy" id="1314670"/>
    <lineage>
        <taxon>Eukaryota</taxon>
        <taxon>Fungi</taxon>
        <taxon>Dikarya</taxon>
        <taxon>Ascomycota</taxon>
        <taxon>Pezizomycotina</taxon>
        <taxon>Dothideomycetes</taxon>
        <taxon>Pleosporomycetidae</taxon>
        <taxon>Mytilinidiales</taxon>
        <taxon>Argynnaceae</taxon>
        <taxon>Lepidopterella</taxon>
    </lineage>
</organism>
<reference evidence="11 12" key="1">
    <citation type="journal article" date="2016" name="Nat. Commun.">
        <title>Ectomycorrhizal ecology is imprinted in the genome of the dominant symbiotic fungus Cenococcum geophilum.</title>
        <authorList>
            <consortium name="DOE Joint Genome Institute"/>
            <person name="Peter M."/>
            <person name="Kohler A."/>
            <person name="Ohm R.A."/>
            <person name="Kuo A."/>
            <person name="Krutzmann J."/>
            <person name="Morin E."/>
            <person name="Arend M."/>
            <person name="Barry K.W."/>
            <person name="Binder M."/>
            <person name="Choi C."/>
            <person name="Clum A."/>
            <person name="Copeland A."/>
            <person name="Grisel N."/>
            <person name="Haridas S."/>
            <person name="Kipfer T."/>
            <person name="LaButti K."/>
            <person name="Lindquist E."/>
            <person name="Lipzen A."/>
            <person name="Maire R."/>
            <person name="Meier B."/>
            <person name="Mihaltcheva S."/>
            <person name="Molinier V."/>
            <person name="Murat C."/>
            <person name="Poggeler S."/>
            <person name="Quandt C.A."/>
            <person name="Sperisen C."/>
            <person name="Tritt A."/>
            <person name="Tisserant E."/>
            <person name="Crous P.W."/>
            <person name="Henrissat B."/>
            <person name="Nehls U."/>
            <person name="Egli S."/>
            <person name="Spatafora J.W."/>
            <person name="Grigoriev I.V."/>
            <person name="Martin F.M."/>
        </authorList>
    </citation>
    <scope>NUCLEOTIDE SEQUENCE [LARGE SCALE GENOMIC DNA]</scope>
    <source>
        <strain evidence="11 12">CBS 459.81</strain>
    </source>
</reference>
<dbReference type="InterPro" id="IPR001965">
    <property type="entry name" value="Znf_PHD"/>
</dbReference>
<feature type="compositionally biased region" description="Acidic residues" evidence="7">
    <location>
        <begin position="46"/>
        <end position="58"/>
    </location>
</feature>
<dbReference type="GO" id="GO:0000785">
    <property type="term" value="C:chromatin"/>
    <property type="evidence" value="ECO:0007669"/>
    <property type="project" value="TreeGrafter"/>
</dbReference>
<proteinExistence type="inferred from homology"/>
<evidence type="ECO:0000256" key="4">
    <source>
        <dbReference type="ARBA" id="ARBA00022771"/>
    </source>
</evidence>
<evidence type="ECO:0000256" key="7">
    <source>
        <dbReference type="SAM" id="MobiDB-lite"/>
    </source>
</evidence>
<feature type="compositionally biased region" description="Pro residues" evidence="7">
    <location>
        <begin position="1288"/>
        <end position="1297"/>
    </location>
</feature>
<comment type="catalytic activity">
    <reaction evidence="6">
        <text>N(6),N(6),N(6)-trimethyl-L-lysyl(9)-[histone H3] + 2 2-oxoglutarate + 2 O2 = N(6)-methyl-L-lysyl(9)-[histone H3] + 2 formaldehyde + 2 succinate + 2 CO2</text>
        <dbReference type="Rhea" id="RHEA:60200"/>
        <dbReference type="Rhea" id="RHEA-COMP:15538"/>
        <dbReference type="Rhea" id="RHEA-COMP:15542"/>
        <dbReference type="ChEBI" id="CHEBI:15379"/>
        <dbReference type="ChEBI" id="CHEBI:16526"/>
        <dbReference type="ChEBI" id="CHEBI:16810"/>
        <dbReference type="ChEBI" id="CHEBI:16842"/>
        <dbReference type="ChEBI" id="CHEBI:30031"/>
        <dbReference type="ChEBI" id="CHEBI:61929"/>
        <dbReference type="ChEBI" id="CHEBI:61961"/>
        <dbReference type="EC" id="1.14.11.66"/>
    </reaction>
</comment>
<dbReference type="PROSITE" id="PS51805">
    <property type="entry name" value="EPHD"/>
    <property type="match status" value="1"/>
</dbReference>
<dbReference type="Pfam" id="PF02375">
    <property type="entry name" value="JmjN"/>
    <property type="match status" value="1"/>
</dbReference>
<dbReference type="Pfam" id="PF23258">
    <property type="entry name" value="DUF7072"/>
    <property type="match status" value="1"/>
</dbReference>
<accession>A0A8E2EAC2</accession>
<evidence type="ECO:0000259" key="9">
    <source>
        <dbReference type="PROSITE" id="PS51184"/>
    </source>
</evidence>
<gene>
    <name evidence="11" type="ORF">K432DRAFT_298229</name>
</gene>
<feature type="region of interest" description="Disordered" evidence="7">
    <location>
        <begin position="1"/>
        <end position="65"/>
    </location>
</feature>
<feature type="domain" description="JmjN" evidence="8">
    <location>
        <begin position="68"/>
        <end position="109"/>
    </location>
</feature>
<dbReference type="SMART" id="SM00558">
    <property type="entry name" value="JmjC"/>
    <property type="match status" value="1"/>
</dbReference>
<dbReference type="PROSITE" id="PS51183">
    <property type="entry name" value="JMJN"/>
    <property type="match status" value="1"/>
</dbReference>
<keyword evidence="5" id="KW-0862">Zinc</keyword>
<feature type="region of interest" description="Disordered" evidence="7">
    <location>
        <begin position="160"/>
        <end position="285"/>
    </location>
</feature>
<keyword evidence="12" id="KW-1185">Reference proteome</keyword>
<dbReference type="GO" id="GO:0008270">
    <property type="term" value="F:zinc ion binding"/>
    <property type="evidence" value="ECO:0007669"/>
    <property type="project" value="UniProtKB-KW"/>
</dbReference>
<dbReference type="GO" id="GO:0005634">
    <property type="term" value="C:nucleus"/>
    <property type="evidence" value="ECO:0007669"/>
    <property type="project" value="TreeGrafter"/>
</dbReference>
<feature type="compositionally biased region" description="Basic residues" evidence="7">
    <location>
        <begin position="268"/>
        <end position="282"/>
    </location>
</feature>
<sequence>MEAPVEVIASTEVHDNDEDLPTSKPALTPPTSEDMDKRERSSSELSELEDDDADEDIEPDHYFEGGKIPVFKPTMDQFRSFRKFVDKIDKYGMKSGIVKVIPPKEWRDSLPPLDEAVKSIKVKNPITQEFAGQHGIYTQANIEKQRSYNLPEWKALTMEHHHQPPAKRGERRRAQETNTKIRVTRTTQESNPSPSAPVNKPKRGPGRPRKRPLKQTKEDSEKDAESARKLRVPPTPTSPVNTPGDDSYTTKKLKTEVPEQNDVMLTKPRGRQPKSISSRRRNNRNEVADVVDEEAFKDFDYRLANVDDYTPERCHELEENYWRTINYGQPMYGADMPGSLFDDRTQQWNVAKLDNLLDILGTKVPGVNTAYLYLGMWKATFAWHLEDVDLYSINYIHFGAPKQWYSISQEDARRFEAAMKNIWPRDAKNCDQFLRHKTYLISPAQLEKQYNIKVNRLVHYEGEFVITYPYGYHSGYNLGYNCAESVNFANEAWLNYGRIAKRCECESDSVWVDVSEIERKLRGEPTPEYYEETDDEEEDFDDPQHDLPSPPASLAGKPKAPTRKRKRDTHKEGNGQKIKRIRIRIKGPSKEPPCILCPNDVEFDQLLPTDNGLKAHRLCAEYTPETYISEKPTETICNVAHIDKARLELKCNYCRSKRGAVFQCSAKKCTRAFHATCAPAAGIQVDIGPMPTFDEEGTEYYYDGYDFRCRFHRPKKRNAKTVDGDTLENEKLIQDYAKTIKPKDVVQVQYLYTDQSQIFAGTVVENRPTEWTVIIDVLPDGDRVEVEWKYLLHLDPADSQRPKPSANAKPLPVHLKDNDPSLNIMNRTDGVPEMGDPFHDPNSGHKWTEFNTAPEVHHPNQANVDLSKENQLWYYLGKTSTEARAQYTEDLRKPKHNTKSNFLDTVKPAPHPPPPSERRSYPASYPSKASSSSTQSQNRALDKPYQYKPKTDPFRRTQPSYNYPSDQYRYPAQPPAAQQPNGPIPYDSTATSPQYGYPFSNGHRQPPQYHSHYSPSYSQPVSTRPSLPDPRTDQYARSSQSQYHSYYQTAPPHTPRHSPPQSSTYHHHSPSLQTPQSHHPPTPQSQPPPPRSVAPIANMISSTAGSSNQSSSMYAIATSYSPSPTTSSLPSSQSNYITYVQRYPYLLNAFLRRKKTYVSPYSPDGGFAPEWMPVQPASSRPPSRPDFYRSPQVGLGLNFGSAGTPTSQGSIALPRPSLHFQTPQQFQMDVARAPQQPPDMMPRFESLIHSLKSGSPTSPTALPATLHHQQRGSSYGVKVGEVGGGPMMEPPQRPIPSPLSDASRSPKRPEYSPLSDTGQPVTMRPTLPPLPPPPPAETWRYS</sequence>
<dbReference type="InterPro" id="IPR013083">
    <property type="entry name" value="Znf_RING/FYVE/PHD"/>
</dbReference>
<dbReference type="InterPro" id="IPR003347">
    <property type="entry name" value="JmjC_dom"/>
</dbReference>
<dbReference type="InterPro" id="IPR034732">
    <property type="entry name" value="EPHD"/>
</dbReference>
<feature type="compositionally biased region" description="Polar residues" evidence="7">
    <location>
        <begin position="176"/>
        <end position="193"/>
    </location>
</feature>
<dbReference type="Pfam" id="PF02373">
    <property type="entry name" value="JmjC"/>
    <property type="match status" value="1"/>
</dbReference>
<dbReference type="Pfam" id="PF13832">
    <property type="entry name" value="zf-HC5HC2H_2"/>
    <property type="match status" value="1"/>
</dbReference>
<dbReference type="EC" id="1.14.11.66" evidence="2"/>
<evidence type="ECO:0000256" key="3">
    <source>
        <dbReference type="ARBA" id="ARBA00022723"/>
    </source>
</evidence>
<feature type="compositionally biased region" description="Low complexity" evidence="7">
    <location>
        <begin position="921"/>
        <end position="937"/>
    </location>
</feature>
<dbReference type="EMBL" id="KV744971">
    <property type="protein sequence ID" value="OCK80175.1"/>
    <property type="molecule type" value="Genomic_DNA"/>
</dbReference>
<feature type="compositionally biased region" description="Basic and acidic residues" evidence="7">
    <location>
        <begin position="215"/>
        <end position="228"/>
    </location>
</feature>
<feature type="region of interest" description="Disordered" evidence="7">
    <location>
        <begin position="1252"/>
        <end position="1342"/>
    </location>
</feature>
<dbReference type="SUPFAM" id="SSF51197">
    <property type="entry name" value="Clavaminate synthase-like"/>
    <property type="match status" value="1"/>
</dbReference>
<evidence type="ECO:0000313" key="12">
    <source>
        <dbReference type="Proteomes" id="UP000250266"/>
    </source>
</evidence>
<feature type="region of interest" description="Disordered" evidence="7">
    <location>
        <begin position="889"/>
        <end position="1096"/>
    </location>
</feature>
<evidence type="ECO:0000256" key="5">
    <source>
        <dbReference type="ARBA" id="ARBA00022833"/>
    </source>
</evidence>
<evidence type="ECO:0000259" key="10">
    <source>
        <dbReference type="PROSITE" id="PS51805"/>
    </source>
</evidence>
<name>A0A8E2EAC2_9PEZI</name>
<feature type="region of interest" description="Disordered" evidence="7">
    <location>
        <begin position="797"/>
        <end position="822"/>
    </location>
</feature>
<dbReference type="InterPro" id="IPR055500">
    <property type="entry name" value="DUF7072"/>
</dbReference>
<dbReference type="PANTHER" id="PTHR10694:SF7">
    <property type="entry name" value="[HISTONE H3]-TRIMETHYL-L-LYSINE(9) DEMETHYLASE"/>
    <property type="match status" value="1"/>
</dbReference>
<dbReference type="Gene3D" id="2.60.120.650">
    <property type="entry name" value="Cupin"/>
    <property type="match status" value="2"/>
</dbReference>
<dbReference type="OrthoDB" id="9547406at2759"/>
<feature type="compositionally biased region" description="Acidic residues" evidence="7">
    <location>
        <begin position="529"/>
        <end position="541"/>
    </location>
</feature>
<dbReference type="Proteomes" id="UP000250266">
    <property type="component" value="Unassembled WGS sequence"/>
</dbReference>
<keyword evidence="3" id="KW-0479">Metal-binding</keyword>
<protein>
    <recommendedName>
        <fullName evidence="2">[histone H3]-trimethyl-L-lysine(9) demethylase</fullName>
        <ecNumber evidence="2">1.14.11.66</ecNumber>
    </recommendedName>
</protein>
<evidence type="ECO:0000313" key="11">
    <source>
        <dbReference type="EMBL" id="OCK80175.1"/>
    </source>
</evidence>
<dbReference type="PROSITE" id="PS51184">
    <property type="entry name" value="JMJC"/>
    <property type="match status" value="1"/>
</dbReference>
<evidence type="ECO:0000256" key="1">
    <source>
        <dbReference type="ARBA" id="ARBA00009711"/>
    </source>
</evidence>
<dbReference type="SMART" id="SM00545">
    <property type="entry name" value="JmjN"/>
    <property type="match status" value="1"/>
</dbReference>
<feature type="compositionally biased region" description="Basic residues" evidence="7">
    <location>
        <begin position="200"/>
        <end position="214"/>
    </location>
</feature>
<dbReference type="GO" id="GO:0051864">
    <property type="term" value="F:histone H3K36 demethylase activity"/>
    <property type="evidence" value="ECO:0007669"/>
    <property type="project" value="TreeGrafter"/>
</dbReference>
<feature type="domain" description="PHD-type" evidence="10">
    <location>
        <begin position="591"/>
        <end position="713"/>
    </location>
</feature>
<dbReference type="GO" id="GO:0140684">
    <property type="term" value="F:histone H3K9me2/H3K9me3 demethylase activity"/>
    <property type="evidence" value="ECO:0007669"/>
    <property type="project" value="UniProtKB-EC"/>
</dbReference>
<feature type="region of interest" description="Disordered" evidence="7">
    <location>
        <begin position="522"/>
        <end position="581"/>
    </location>
</feature>
<dbReference type="FunFam" id="2.60.120.650:FF:000024">
    <property type="entry name" value="Putative jumonji family transcription factor"/>
    <property type="match status" value="1"/>
</dbReference>
<evidence type="ECO:0000259" key="8">
    <source>
        <dbReference type="PROSITE" id="PS51183"/>
    </source>
</evidence>